<feature type="chain" id="PRO_5013060633" evidence="7">
    <location>
        <begin position="31"/>
        <end position="495"/>
    </location>
</feature>
<evidence type="ECO:0000259" key="9">
    <source>
        <dbReference type="Pfam" id="PF05738"/>
    </source>
</evidence>
<dbReference type="GO" id="GO:0007155">
    <property type="term" value="P:cell adhesion"/>
    <property type="evidence" value="ECO:0007669"/>
    <property type="project" value="InterPro"/>
</dbReference>
<feature type="compositionally biased region" description="Acidic residues" evidence="6">
    <location>
        <begin position="467"/>
        <end position="479"/>
    </location>
</feature>
<organism evidence="11 12">
    <name type="scientific">Bacillus cereus</name>
    <dbReference type="NCBI Taxonomy" id="1396"/>
    <lineage>
        <taxon>Bacteria</taxon>
        <taxon>Bacillati</taxon>
        <taxon>Bacillota</taxon>
        <taxon>Bacilli</taxon>
        <taxon>Bacillales</taxon>
        <taxon>Bacillaceae</taxon>
        <taxon>Bacillus</taxon>
        <taxon>Bacillus cereus group</taxon>
    </lineage>
</organism>
<reference evidence="11 12" key="1">
    <citation type="submission" date="2017-09" db="EMBL/GenBank/DDBJ databases">
        <title>Large-scale bioinformatics analysis of Bacillus genomes uncovers conserved roles of natural products in bacterial physiology.</title>
        <authorList>
            <consortium name="Agbiome Team Llc"/>
            <person name="Bleich R.M."/>
            <person name="Grubbs K.J."/>
            <person name="Santa Maria K.C."/>
            <person name="Allen S.E."/>
            <person name="Farag S."/>
            <person name="Shank E.A."/>
            <person name="Bowers A."/>
        </authorList>
    </citation>
    <scope>NUCLEOTIDE SEQUENCE [LARGE SCALE GENOMIC DNA]</scope>
    <source>
        <strain evidence="11 12">AFS096845</strain>
    </source>
</reference>
<feature type="compositionally biased region" description="Basic and acidic residues" evidence="6">
    <location>
        <begin position="433"/>
        <end position="466"/>
    </location>
</feature>
<evidence type="ECO:0000256" key="7">
    <source>
        <dbReference type="SAM" id="SignalP"/>
    </source>
</evidence>
<evidence type="ECO:0000256" key="1">
    <source>
        <dbReference type="ARBA" id="ARBA00004168"/>
    </source>
</evidence>
<dbReference type="Proteomes" id="UP000220006">
    <property type="component" value="Unassembled WGS sequence"/>
</dbReference>
<dbReference type="Pfam" id="PF17961">
    <property type="entry name" value="Big_8"/>
    <property type="match status" value="1"/>
</dbReference>
<feature type="domain" description="Collagen binding" evidence="8">
    <location>
        <begin position="172"/>
        <end position="299"/>
    </location>
</feature>
<dbReference type="AlphaFoldDB" id="A0A2A7HRW9"/>
<dbReference type="RefSeq" id="WP_170956696.1">
    <property type="nucleotide sequence ID" value="NZ_NVLK01000063.1"/>
</dbReference>
<accession>A0A2A7HRW9</accession>
<keyword evidence="4 7" id="KW-0732">Signal</keyword>
<proteinExistence type="predicted"/>
<comment type="caution">
    <text evidence="11">The sequence shown here is derived from an EMBL/GenBank/DDBJ whole genome shotgun (WGS) entry which is preliminary data.</text>
</comment>
<gene>
    <name evidence="11" type="ORF">COM96_24320</name>
</gene>
<protein>
    <submittedName>
        <fullName evidence="11">Adhesin</fullName>
    </submittedName>
</protein>
<dbReference type="EMBL" id="NVLK01000063">
    <property type="protein sequence ID" value="PEC19593.1"/>
    <property type="molecule type" value="Genomic_DNA"/>
</dbReference>
<sequence length="495" mass="55620">MNINSKKWISTFLIFVVVMAQSLVPTIAKAQELNAMGFVDSFNIEKTDLYYGERTKINVNFSEKDGYKLQPGDVLTLTLPPELKGFNGKIPLDDYGVCEVSAGVAKCIFNEKVSTRENIRGFFTINVQATNVETDQKKEIQTNLGTTLEMQKVTITGPSSGGGSGEGPKGPFSYKVGDIQPDNTDEVRWFLMVNYNKEVLNADIKLSDSLQEGQKFNKDSFSISIDNAAGQKSLSLKDFESQGYGTIEFVNDMTFKAIFNKDKASGTRFSISYKADITEAGKKIKKLENKYAIEYQVVDNEAVSDSQVAQVENITAEGGAEGDLNATTSIAGTKTWKGDKVNDRPKAIKVDLIQNDKVIETKEVTETSDWKYEFENLRVFDSEGKAYKYEVKEQPVSGYQSKVNGYDITNVKIHEGKEETLEENWETTEELEEQPKPEKPEITEEENHLALPKEEKPKVEGEGKEETLEENWETIEELEEQPKPEKPEVTEEENH</sequence>
<feature type="compositionally biased region" description="Basic and acidic residues" evidence="6">
    <location>
        <begin position="480"/>
        <end position="495"/>
    </location>
</feature>
<dbReference type="GO" id="GO:0005518">
    <property type="term" value="F:collagen binding"/>
    <property type="evidence" value="ECO:0007669"/>
    <property type="project" value="InterPro"/>
</dbReference>
<dbReference type="InterPro" id="IPR041171">
    <property type="entry name" value="SDR_Ig"/>
</dbReference>
<feature type="domain" description="SDR-like Ig" evidence="10">
    <location>
        <begin position="51"/>
        <end position="133"/>
    </location>
</feature>
<dbReference type="Pfam" id="PF05737">
    <property type="entry name" value="Collagen_bind"/>
    <property type="match status" value="1"/>
</dbReference>
<dbReference type="InterPro" id="IPR011252">
    <property type="entry name" value="Fibrogen-bd_dom1"/>
</dbReference>
<dbReference type="InterPro" id="IPR008966">
    <property type="entry name" value="Adhesion_dom_sf"/>
</dbReference>
<evidence type="ECO:0000256" key="4">
    <source>
        <dbReference type="ARBA" id="ARBA00022729"/>
    </source>
</evidence>
<dbReference type="CDD" id="cd00222">
    <property type="entry name" value="CollagenBindB"/>
    <property type="match status" value="1"/>
</dbReference>
<evidence type="ECO:0000259" key="10">
    <source>
        <dbReference type="Pfam" id="PF17961"/>
    </source>
</evidence>
<keyword evidence="2" id="KW-0134">Cell wall</keyword>
<keyword evidence="5" id="KW-0572">Peptidoglycan-anchor</keyword>
<dbReference type="InterPro" id="IPR008454">
    <property type="entry name" value="Collagen-bd_Cna-like_B-typ_dom"/>
</dbReference>
<dbReference type="Gene3D" id="2.60.40.1140">
    <property type="entry name" value="Collagen-binding surface protein Cna, B-type domain"/>
    <property type="match status" value="1"/>
</dbReference>
<dbReference type="Pfam" id="PF05738">
    <property type="entry name" value="Cna_B"/>
    <property type="match status" value="1"/>
</dbReference>
<feature type="non-terminal residue" evidence="11">
    <location>
        <position position="495"/>
    </location>
</feature>
<comment type="subcellular location">
    <subcellularLocation>
        <location evidence="1">Secreted</location>
        <location evidence="1">Cell wall</location>
        <topology evidence="1">Peptidoglycan-anchor</topology>
    </subcellularLocation>
</comment>
<feature type="signal peptide" evidence="7">
    <location>
        <begin position="1"/>
        <end position="30"/>
    </location>
</feature>
<feature type="compositionally biased region" description="Acidic residues" evidence="6">
    <location>
        <begin position="420"/>
        <end position="432"/>
    </location>
</feature>
<feature type="domain" description="CNA-B" evidence="9">
    <location>
        <begin position="330"/>
        <end position="410"/>
    </location>
</feature>
<evidence type="ECO:0000256" key="5">
    <source>
        <dbReference type="ARBA" id="ARBA00023088"/>
    </source>
</evidence>
<evidence type="ECO:0000313" key="12">
    <source>
        <dbReference type="Proteomes" id="UP000220006"/>
    </source>
</evidence>
<dbReference type="SUPFAM" id="SSF49401">
    <property type="entry name" value="Bacterial adhesins"/>
    <property type="match status" value="2"/>
</dbReference>
<dbReference type="Gene3D" id="2.60.40.740">
    <property type="match status" value="1"/>
</dbReference>
<evidence type="ECO:0000256" key="3">
    <source>
        <dbReference type="ARBA" id="ARBA00022525"/>
    </source>
</evidence>
<name>A0A2A7HRW9_BACCE</name>
<feature type="region of interest" description="Disordered" evidence="6">
    <location>
        <begin position="417"/>
        <end position="495"/>
    </location>
</feature>
<evidence type="ECO:0000256" key="2">
    <source>
        <dbReference type="ARBA" id="ARBA00022512"/>
    </source>
</evidence>
<dbReference type="SUPFAM" id="SSF49478">
    <property type="entry name" value="Cna protein B-type domain"/>
    <property type="match status" value="1"/>
</dbReference>
<evidence type="ECO:0000256" key="6">
    <source>
        <dbReference type="SAM" id="MobiDB-lite"/>
    </source>
</evidence>
<evidence type="ECO:0000259" key="8">
    <source>
        <dbReference type="Pfam" id="PF05737"/>
    </source>
</evidence>
<dbReference type="InterPro" id="IPR008456">
    <property type="entry name" value="Collagen-bd_dom"/>
</dbReference>
<dbReference type="Gene3D" id="2.60.40.1280">
    <property type="match status" value="1"/>
</dbReference>
<evidence type="ECO:0000313" key="11">
    <source>
        <dbReference type="EMBL" id="PEC19593.1"/>
    </source>
</evidence>
<keyword evidence="3" id="KW-0964">Secreted</keyword>